<dbReference type="GO" id="GO:0006508">
    <property type="term" value="P:proteolysis"/>
    <property type="evidence" value="ECO:0007669"/>
    <property type="project" value="UniProtKB-KW"/>
</dbReference>
<dbReference type="InterPro" id="IPR042150">
    <property type="entry name" value="MmRce1-like"/>
</dbReference>
<feature type="transmembrane region" description="Helical" evidence="1">
    <location>
        <begin position="9"/>
        <end position="29"/>
    </location>
</feature>
<feature type="transmembrane region" description="Helical" evidence="1">
    <location>
        <begin position="382"/>
        <end position="403"/>
    </location>
</feature>
<keyword evidence="3" id="KW-0378">Hydrolase</keyword>
<dbReference type="EMBL" id="RXIL01000098">
    <property type="protein sequence ID" value="RZN68720.1"/>
    <property type="molecule type" value="Genomic_DNA"/>
</dbReference>
<protein>
    <submittedName>
        <fullName evidence="3">CPBP family intramembrane metalloprotease</fullName>
    </submittedName>
</protein>
<keyword evidence="1" id="KW-0472">Membrane</keyword>
<evidence type="ECO:0000259" key="2">
    <source>
        <dbReference type="Pfam" id="PF02517"/>
    </source>
</evidence>
<feature type="transmembrane region" description="Helical" evidence="1">
    <location>
        <begin position="122"/>
        <end position="140"/>
    </location>
</feature>
<feature type="transmembrane region" description="Helical" evidence="1">
    <location>
        <begin position="303"/>
        <end position="325"/>
    </location>
</feature>
<dbReference type="Pfam" id="PF02517">
    <property type="entry name" value="Rce1-like"/>
    <property type="match status" value="1"/>
</dbReference>
<evidence type="ECO:0000313" key="4">
    <source>
        <dbReference type="Proteomes" id="UP000320766"/>
    </source>
</evidence>
<feature type="transmembrane region" description="Helical" evidence="1">
    <location>
        <begin position="437"/>
        <end position="458"/>
    </location>
</feature>
<dbReference type="InterPro" id="IPR003675">
    <property type="entry name" value="Rce1/LyrA-like_dom"/>
</dbReference>
<dbReference type="GO" id="GO:0008237">
    <property type="term" value="F:metallopeptidase activity"/>
    <property type="evidence" value="ECO:0007669"/>
    <property type="project" value="UniProtKB-KW"/>
</dbReference>
<feature type="transmembrane region" description="Helical" evidence="1">
    <location>
        <begin position="409"/>
        <end position="430"/>
    </location>
</feature>
<keyword evidence="1" id="KW-1133">Transmembrane helix</keyword>
<dbReference type="GO" id="GO:0004175">
    <property type="term" value="F:endopeptidase activity"/>
    <property type="evidence" value="ECO:0007669"/>
    <property type="project" value="UniProtKB-ARBA"/>
</dbReference>
<reference evidence="3 4" key="1">
    <citation type="journal article" date="2019" name="Nat. Microbiol.">
        <title>Wide diversity of methane and short-chain alkane metabolisms in uncultured archaea.</title>
        <authorList>
            <person name="Borrel G."/>
            <person name="Adam P.S."/>
            <person name="McKay L.J."/>
            <person name="Chen L.X."/>
            <person name="Sierra-Garcia I.N."/>
            <person name="Sieber C.M."/>
            <person name="Letourneur Q."/>
            <person name="Ghozlane A."/>
            <person name="Andersen G.L."/>
            <person name="Li W.J."/>
            <person name="Hallam S.J."/>
            <person name="Muyzer G."/>
            <person name="de Oliveira V.M."/>
            <person name="Inskeep W.P."/>
            <person name="Banfield J.F."/>
            <person name="Gribaldo S."/>
        </authorList>
    </citation>
    <scope>NUCLEOTIDE SEQUENCE [LARGE SCALE GENOMIC DNA]</scope>
    <source>
        <strain evidence="3">NM1b</strain>
    </source>
</reference>
<dbReference type="GO" id="GO:0080120">
    <property type="term" value="P:CAAX-box protein maturation"/>
    <property type="evidence" value="ECO:0007669"/>
    <property type="project" value="UniProtKB-ARBA"/>
</dbReference>
<feature type="domain" description="CAAX prenyl protease 2/Lysostaphin resistance protein A-like" evidence="2">
    <location>
        <begin position="347"/>
        <end position="449"/>
    </location>
</feature>
<dbReference type="Proteomes" id="UP000320766">
    <property type="component" value="Unassembled WGS sequence"/>
</dbReference>
<sequence>MEEAGAKAGLMAGCVFGMSLAICTIFSFFRSRELLVEEMAIQLEQIAYPVPEIGNLLKIIMVVAPIAIFLISAIFGLLFGLLYHRLYLHNPKLKAMYATLVGLLLGIFFGFTTNIALSRSKTVAICLFLGLLYAVVLLYLHSRYMEAVNLELDQLQMSILEVIKRKKPKFVELLKTIPVDKEELRDELCKLDDLGLIAEDYQNRYLIKDAGKLLLRDQRGIKKTAVVSDSRSVLVFILISYGIMCVTALGIYLAGGLSKIGIFAPLIGAGVMFAPLIASAVVIKYMTYERFTDFGLKRGKLRYYIYALIYPFITLALGLIFVSIFKTADIHFSNIKTMGWSLTMVSLMIAAPFFNIIFAFGEEFGWRGFLQEKLTKRYPLPIALLTIGLIWGFWHAPLILLGYNYPHHPVIGVFLFTVFCVLFGIFLSWLRIRSDSIFPCALAHGAFNAYAGFGLLIAPADELFTVPIGFPAMLAYVVITVLVCLNLRGCK</sequence>
<feature type="transmembrane region" description="Helical" evidence="1">
    <location>
        <begin position="337"/>
        <end position="361"/>
    </location>
</feature>
<feature type="transmembrane region" description="Helical" evidence="1">
    <location>
        <begin position="59"/>
        <end position="83"/>
    </location>
</feature>
<dbReference type="PANTHER" id="PTHR35797">
    <property type="entry name" value="PROTEASE-RELATED"/>
    <property type="match status" value="1"/>
</dbReference>
<keyword evidence="3" id="KW-0482">Metalloprotease</keyword>
<evidence type="ECO:0000313" key="3">
    <source>
        <dbReference type="EMBL" id="RZN68720.1"/>
    </source>
</evidence>
<feature type="transmembrane region" description="Helical" evidence="1">
    <location>
        <begin position="260"/>
        <end position="283"/>
    </location>
</feature>
<evidence type="ECO:0000256" key="1">
    <source>
        <dbReference type="SAM" id="Phobius"/>
    </source>
</evidence>
<accession>A0A520KW49</accession>
<dbReference type="PANTHER" id="PTHR35797:SF1">
    <property type="entry name" value="PROTEASE"/>
    <property type="match status" value="1"/>
</dbReference>
<feature type="transmembrane region" description="Helical" evidence="1">
    <location>
        <begin position="95"/>
        <end position="116"/>
    </location>
</feature>
<gene>
    <name evidence="3" type="ORF">EF807_05460</name>
</gene>
<feature type="transmembrane region" description="Helical" evidence="1">
    <location>
        <begin position="464"/>
        <end position="487"/>
    </location>
</feature>
<dbReference type="AlphaFoldDB" id="A0A520KW49"/>
<comment type="caution">
    <text evidence="3">The sequence shown here is derived from an EMBL/GenBank/DDBJ whole genome shotgun (WGS) entry which is preliminary data.</text>
</comment>
<organism evidence="3 4">
    <name type="scientific">Candidatus Methanolliviera hydrocarbonicum</name>
    <dbReference type="NCBI Taxonomy" id="2491085"/>
    <lineage>
        <taxon>Archaea</taxon>
        <taxon>Methanobacteriati</taxon>
        <taxon>Methanobacteriota</taxon>
        <taxon>Candidatus Methanoliparia</taxon>
        <taxon>Candidatus Methanoliparales</taxon>
        <taxon>Candidatus Methanollivieraceae</taxon>
        <taxon>Candidatus Methanolliviera</taxon>
    </lineage>
</organism>
<proteinExistence type="predicted"/>
<keyword evidence="3" id="KW-0645">Protease</keyword>
<keyword evidence="1" id="KW-0812">Transmembrane</keyword>
<name>A0A520KW49_9EURY</name>
<feature type="transmembrane region" description="Helical" evidence="1">
    <location>
        <begin position="233"/>
        <end position="254"/>
    </location>
</feature>